<feature type="signal peptide" evidence="2">
    <location>
        <begin position="1"/>
        <end position="18"/>
    </location>
</feature>
<evidence type="ECO:0000256" key="2">
    <source>
        <dbReference type="SAM" id="SignalP"/>
    </source>
</evidence>
<evidence type="ECO:0000313" key="4">
    <source>
        <dbReference type="WBParaSite" id="HCON_00058640-00001"/>
    </source>
</evidence>
<organism evidence="3 4">
    <name type="scientific">Haemonchus contortus</name>
    <name type="common">Barber pole worm</name>
    <dbReference type="NCBI Taxonomy" id="6289"/>
    <lineage>
        <taxon>Eukaryota</taxon>
        <taxon>Metazoa</taxon>
        <taxon>Ecdysozoa</taxon>
        <taxon>Nematoda</taxon>
        <taxon>Chromadorea</taxon>
        <taxon>Rhabditida</taxon>
        <taxon>Rhabditina</taxon>
        <taxon>Rhabditomorpha</taxon>
        <taxon>Strongyloidea</taxon>
        <taxon>Trichostrongylidae</taxon>
        <taxon>Haemonchus</taxon>
    </lineage>
</organism>
<name>A0A7I4Y864_HAECO</name>
<reference evidence="4" key="1">
    <citation type="submission" date="2020-12" db="UniProtKB">
        <authorList>
            <consortium name="WormBaseParasite"/>
        </authorList>
    </citation>
    <scope>IDENTIFICATION</scope>
    <source>
        <strain evidence="4">MHco3</strain>
    </source>
</reference>
<keyword evidence="3" id="KW-1185">Reference proteome</keyword>
<dbReference type="OMA" id="ANLTPPW"/>
<dbReference type="AlphaFoldDB" id="A0A7I4Y864"/>
<protein>
    <submittedName>
        <fullName evidence="4">CxC5 domain-containing protein</fullName>
    </submittedName>
</protein>
<evidence type="ECO:0000256" key="1">
    <source>
        <dbReference type="SAM" id="MobiDB-lite"/>
    </source>
</evidence>
<proteinExistence type="predicted"/>
<dbReference type="OrthoDB" id="5871804at2759"/>
<feature type="region of interest" description="Disordered" evidence="1">
    <location>
        <begin position="431"/>
        <end position="454"/>
    </location>
</feature>
<sequence>MNLLLTILCLLSTSSSDAVEPSSQNGRISLEKQRRVPIFQGDPCFDAQQVVNIEAVKFHPRYAALNRPWLRNNVTSKVYSSHGLHHQWSLAKSLLIRGLLNGTTVGDVLLFLDRQRCSFLAIGDVVWKLIRMVRTGQIEGEVSCSIAELYPRCVENYGSEACGFFPVEGRTGYYRLEIGDPISNRLTNTPWTSQLVLHEWGSTLGLRATQWSFTVTTMAICDDSAGHVYLVDMTGRGYVDTCKKQLAVPVPKTMWKEWSDDDPSKLYRFYQLRTFGFVAVNRHLQKHINAAIEKKKLKKVAQTFYCEFVLNGLISWAGPEDSDCACHLVYPEPVERLRIARAKRIMQEEMGNHWRNFMVQVIDEMEAVYLTERQFVEMRHHLLANNRSHADETDSDSPGILYSDDPLDNDISDVHRRPILSRAHAVDGERLENIGNDLPKSSIGGDVPKQDTNSREDLDFESRFFRTDDDAVMYTIMDPFFSHLEEENEADAEVGLMTIQSESYSERVITVYSLIVPTLYALFIC</sequence>
<evidence type="ECO:0000313" key="3">
    <source>
        <dbReference type="Proteomes" id="UP000025227"/>
    </source>
</evidence>
<dbReference type="Proteomes" id="UP000025227">
    <property type="component" value="Unplaced"/>
</dbReference>
<keyword evidence="2" id="KW-0732">Signal</keyword>
<accession>A0A7I4Y864</accession>
<feature type="chain" id="PRO_5029534173" evidence="2">
    <location>
        <begin position="19"/>
        <end position="525"/>
    </location>
</feature>
<dbReference type="WBParaSite" id="HCON_00058640-00001">
    <property type="protein sequence ID" value="HCON_00058640-00001"/>
    <property type="gene ID" value="HCON_00058640"/>
</dbReference>